<evidence type="ECO:0000259" key="9">
    <source>
        <dbReference type="Pfam" id="PF13231"/>
    </source>
</evidence>
<name>A0ABU1TSB9_9FLAO</name>
<reference evidence="11 12" key="1">
    <citation type="submission" date="2023-07" db="EMBL/GenBank/DDBJ databases">
        <title>Sorghum-associated microbial communities from plants grown in Nebraska, USA.</title>
        <authorList>
            <person name="Schachtman D."/>
        </authorList>
    </citation>
    <scope>NUCLEOTIDE SEQUENCE [LARGE SCALE GENOMIC DNA]</scope>
    <source>
        <strain evidence="11 12">3773</strain>
    </source>
</reference>
<evidence type="ECO:0000256" key="7">
    <source>
        <dbReference type="ARBA" id="ARBA00023136"/>
    </source>
</evidence>
<evidence type="ECO:0000256" key="1">
    <source>
        <dbReference type="ARBA" id="ARBA00004651"/>
    </source>
</evidence>
<feature type="transmembrane region" description="Helical" evidence="8">
    <location>
        <begin position="356"/>
        <end position="372"/>
    </location>
</feature>
<dbReference type="RefSeq" id="WP_310027356.1">
    <property type="nucleotide sequence ID" value="NZ_JAVDVI010000012.1"/>
</dbReference>
<dbReference type="Gene3D" id="2.60.60.40">
    <property type="match status" value="1"/>
</dbReference>
<feature type="transmembrane region" description="Helical" evidence="8">
    <location>
        <begin position="88"/>
        <end position="108"/>
    </location>
</feature>
<evidence type="ECO:0000256" key="3">
    <source>
        <dbReference type="ARBA" id="ARBA00022676"/>
    </source>
</evidence>
<dbReference type="PANTHER" id="PTHR33908">
    <property type="entry name" value="MANNOSYLTRANSFERASE YKCB-RELATED"/>
    <property type="match status" value="1"/>
</dbReference>
<accession>A0ABU1TSB9</accession>
<evidence type="ECO:0000313" key="11">
    <source>
        <dbReference type="EMBL" id="MDR6968750.1"/>
    </source>
</evidence>
<feature type="domain" description="Glycosyltransferase RgtA/B/C/D-like" evidence="9">
    <location>
        <begin position="71"/>
        <end position="229"/>
    </location>
</feature>
<feature type="transmembrane region" description="Helical" evidence="8">
    <location>
        <begin position="298"/>
        <end position="317"/>
    </location>
</feature>
<dbReference type="InterPro" id="IPR031768">
    <property type="entry name" value="CBM60_xylan-bd"/>
</dbReference>
<keyword evidence="5 8" id="KW-0812">Transmembrane</keyword>
<proteinExistence type="predicted"/>
<dbReference type="EMBL" id="JAVDVI010000012">
    <property type="protein sequence ID" value="MDR6968750.1"/>
    <property type="molecule type" value="Genomic_DNA"/>
</dbReference>
<dbReference type="Proteomes" id="UP001255185">
    <property type="component" value="Unassembled WGS sequence"/>
</dbReference>
<keyword evidence="2" id="KW-1003">Cell membrane</keyword>
<keyword evidence="12" id="KW-1185">Reference proteome</keyword>
<evidence type="ECO:0000313" key="12">
    <source>
        <dbReference type="Proteomes" id="UP001255185"/>
    </source>
</evidence>
<gene>
    <name evidence="11" type="ORF">J2X31_002776</name>
</gene>
<keyword evidence="6 8" id="KW-1133">Transmembrane helix</keyword>
<evidence type="ECO:0000256" key="8">
    <source>
        <dbReference type="SAM" id="Phobius"/>
    </source>
</evidence>
<keyword evidence="7 8" id="KW-0472">Membrane</keyword>
<comment type="subcellular location">
    <subcellularLocation>
        <location evidence="1">Cell membrane</location>
        <topology evidence="1">Multi-pass membrane protein</topology>
    </subcellularLocation>
</comment>
<feature type="transmembrane region" description="Helical" evidence="8">
    <location>
        <begin position="182"/>
        <end position="202"/>
    </location>
</feature>
<feature type="transmembrane region" description="Helical" evidence="8">
    <location>
        <begin position="329"/>
        <end position="349"/>
    </location>
</feature>
<feature type="transmembrane region" description="Helical" evidence="8">
    <location>
        <begin position="143"/>
        <end position="162"/>
    </location>
</feature>
<dbReference type="InterPro" id="IPR050297">
    <property type="entry name" value="LipidA_mod_glycosyltrf_83"/>
</dbReference>
<evidence type="ECO:0000256" key="5">
    <source>
        <dbReference type="ARBA" id="ARBA00022692"/>
    </source>
</evidence>
<sequence length="618" mass="71869">MDINININSKKIKFNYILTAIIILAIILRLYKLDFQGAWLDELHTLKEADPNLTFKEFDDVIMFREGIPHFYFLVVRFFSLIFGHTLYTIRLVSVISGVISVYGMYLLGKSMKDKETGYIAACLLAVHPFLIEYSQEARSYEMLAMFLILSVYRLTLFLKNINLKNAIYLGIFSGLITNTQPIAIVCVMSIYLIIAIWFLFLKTKEERINYIKYSFLSGIVTLLVFYPVYQIVEKVSKATSSFWTQKPSYEYVVFVLQQITGGNNVLLLISIFSFPFFLVLIIIGLKKKEDFSKNQNLLNFIIVFVWVGFYFLFILIKSYGQTSLILPRYLIALAPGFVLSISLLISYFRNVKIKFSLTLIMAFVFLYSLFVQKDYYNTRVKSQFNELAIRVLDENKNKETIVSNWGWLLSFYLDREYTNKNIYEKNLDLYINDVKTNSVIQENFWYIDGNSRPYAVAPETQDFLDKNYTLNKSIDLHDCWAKHYISNKIISKSEKSLKLNQFSNAQFDGTGNLMFFENSKSSSLPMVLEKGKYSIEISCISHPQSKIDNENAKFMVFINDKIYGTFESSEKAIETIKIDYNQEVSSDFQLDIAFINDFSKGNVDRNLQISKIEIKIK</sequence>
<dbReference type="PANTHER" id="PTHR33908:SF11">
    <property type="entry name" value="MEMBRANE PROTEIN"/>
    <property type="match status" value="1"/>
</dbReference>
<feature type="transmembrane region" description="Helical" evidence="8">
    <location>
        <begin position="12"/>
        <end position="31"/>
    </location>
</feature>
<keyword evidence="3" id="KW-0328">Glycosyltransferase</keyword>
<feature type="transmembrane region" description="Helical" evidence="8">
    <location>
        <begin position="214"/>
        <end position="233"/>
    </location>
</feature>
<comment type="caution">
    <text evidence="11">The sequence shown here is derived from an EMBL/GenBank/DDBJ whole genome shotgun (WGS) entry which is preliminary data.</text>
</comment>
<feature type="domain" description="Carbohydrate binding module xylan-binding" evidence="10">
    <location>
        <begin position="552"/>
        <end position="616"/>
    </location>
</feature>
<evidence type="ECO:0000256" key="6">
    <source>
        <dbReference type="ARBA" id="ARBA00022989"/>
    </source>
</evidence>
<dbReference type="InterPro" id="IPR038731">
    <property type="entry name" value="RgtA/B/C-like"/>
</dbReference>
<feature type="transmembrane region" description="Helical" evidence="8">
    <location>
        <begin position="266"/>
        <end position="286"/>
    </location>
</feature>
<dbReference type="Pfam" id="PF13231">
    <property type="entry name" value="PMT_2"/>
    <property type="match status" value="1"/>
</dbReference>
<evidence type="ECO:0000259" key="10">
    <source>
        <dbReference type="Pfam" id="PF16841"/>
    </source>
</evidence>
<keyword evidence="4" id="KW-0808">Transferase</keyword>
<protein>
    <submittedName>
        <fullName evidence="11">4-amino-4-deoxy-L-arabinose transferase-like glycosyltransferase</fullName>
    </submittedName>
</protein>
<dbReference type="Pfam" id="PF16841">
    <property type="entry name" value="CBM60"/>
    <property type="match status" value="1"/>
</dbReference>
<evidence type="ECO:0000256" key="2">
    <source>
        <dbReference type="ARBA" id="ARBA00022475"/>
    </source>
</evidence>
<evidence type="ECO:0000256" key="4">
    <source>
        <dbReference type="ARBA" id="ARBA00022679"/>
    </source>
</evidence>
<organism evidence="11 12">
    <name type="scientific">Flavobacterium arsenatis</name>
    <dbReference type="NCBI Taxonomy" id="1484332"/>
    <lineage>
        <taxon>Bacteria</taxon>
        <taxon>Pseudomonadati</taxon>
        <taxon>Bacteroidota</taxon>
        <taxon>Flavobacteriia</taxon>
        <taxon>Flavobacteriales</taxon>
        <taxon>Flavobacteriaceae</taxon>
        <taxon>Flavobacterium</taxon>
    </lineage>
</organism>